<proteinExistence type="predicted"/>
<sequence length="378" mass="43812">MEELVNLAMKVEKQQKQRNLARSSSNSSNNWRSKWSKFDEKKKGFNSCSKEKVEGVDKGKGRSTSIQSCKMLNDSGQVKVTKQVVVPFSIGKYLDEVRCDVLPMQAGHLLLGRPWYTFEMNGRKITLAPMTPSEIYQDQLKAKTSSNEGAILMQENRPIAYFSEKLSGPILNYSTYDKQFYALIRDLEVWEHYLLPKEFFIHSDHQSLKHLKGQGKLSKRHAKWVEYLESFPYVIKYKQGKDNVVADALSRRHAGVPKADINRAQDFRDSRQARIPEKQAVNDIGVNFKLVVQILLKIHQLERRVNDDFGVPWADHGETFEIQEYLRPIIVRISRFKAGKNLRKIACDRHWILSRVPHANHGETFRIQGRQEPSKDRL</sequence>
<protein>
    <submittedName>
        <fullName evidence="9">Gag-pol polyprotein</fullName>
    </submittedName>
</protein>
<evidence type="ECO:0000256" key="4">
    <source>
        <dbReference type="ARBA" id="ARBA00022759"/>
    </source>
</evidence>
<evidence type="ECO:0000259" key="8">
    <source>
        <dbReference type="Pfam" id="PF17917"/>
    </source>
</evidence>
<evidence type="ECO:0000256" key="2">
    <source>
        <dbReference type="ARBA" id="ARBA00022695"/>
    </source>
</evidence>
<keyword evidence="10" id="KW-1185">Reference proteome</keyword>
<name>A0A834WRE7_9FABA</name>
<dbReference type="EMBL" id="JAAIUW010000006">
    <property type="protein sequence ID" value="KAF7826924.1"/>
    <property type="molecule type" value="Genomic_DNA"/>
</dbReference>
<gene>
    <name evidence="9" type="ORF">G2W53_018088</name>
</gene>
<dbReference type="Proteomes" id="UP000634136">
    <property type="component" value="Unassembled WGS sequence"/>
</dbReference>
<comment type="caution">
    <text evidence="9">The sequence shown here is derived from an EMBL/GenBank/DDBJ whole genome shotgun (WGS) entry which is preliminary data.</text>
</comment>
<accession>A0A834WRE7</accession>
<dbReference type="InterPro" id="IPR041373">
    <property type="entry name" value="RT_RNaseH"/>
</dbReference>
<keyword evidence="1" id="KW-0808">Transferase</keyword>
<feature type="domain" description="Reverse transcriptase RNase H-like" evidence="8">
    <location>
        <begin position="149"/>
        <end position="231"/>
    </location>
</feature>
<evidence type="ECO:0000313" key="9">
    <source>
        <dbReference type="EMBL" id="KAF7826924.1"/>
    </source>
</evidence>
<dbReference type="GO" id="GO:0003964">
    <property type="term" value="F:RNA-directed DNA polymerase activity"/>
    <property type="evidence" value="ECO:0007669"/>
    <property type="project" value="UniProtKB-KW"/>
</dbReference>
<feature type="compositionally biased region" description="Low complexity" evidence="7">
    <location>
        <begin position="22"/>
        <end position="33"/>
    </location>
</feature>
<keyword evidence="5" id="KW-0378">Hydrolase</keyword>
<dbReference type="Pfam" id="PF17917">
    <property type="entry name" value="RT_RNaseH"/>
    <property type="match status" value="1"/>
</dbReference>
<dbReference type="GO" id="GO:0004519">
    <property type="term" value="F:endonuclease activity"/>
    <property type="evidence" value="ECO:0007669"/>
    <property type="project" value="UniProtKB-KW"/>
</dbReference>
<feature type="region of interest" description="Disordered" evidence="7">
    <location>
        <begin position="13"/>
        <end position="35"/>
    </location>
</feature>
<evidence type="ECO:0000256" key="7">
    <source>
        <dbReference type="SAM" id="MobiDB-lite"/>
    </source>
</evidence>
<dbReference type="GO" id="GO:0016787">
    <property type="term" value="F:hydrolase activity"/>
    <property type="evidence" value="ECO:0007669"/>
    <property type="project" value="UniProtKB-KW"/>
</dbReference>
<dbReference type="InterPro" id="IPR043502">
    <property type="entry name" value="DNA/RNA_pol_sf"/>
</dbReference>
<dbReference type="SUPFAM" id="SSF56672">
    <property type="entry name" value="DNA/RNA polymerases"/>
    <property type="match status" value="1"/>
</dbReference>
<evidence type="ECO:0000256" key="6">
    <source>
        <dbReference type="ARBA" id="ARBA00022918"/>
    </source>
</evidence>
<dbReference type="PANTHER" id="PTHR35046:SF9">
    <property type="entry name" value="RNA-DIRECTED DNA POLYMERASE"/>
    <property type="match status" value="1"/>
</dbReference>
<dbReference type="PANTHER" id="PTHR35046">
    <property type="entry name" value="ZINC KNUCKLE (CCHC-TYPE) FAMILY PROTEIN"/>
    <property type="match status" value="1"/>
</dbReference>
<dbReference type="OrthoDB" id="1719576at2759"/>
<dbReference type="CDD" id="cd09274">
    <property type="entry name" value="RNase_HI_RT_Ty3"/>
    <property type="match status" value="1"/>
</dbReference>
<evidence type="ECO:0000256" key="1">
    <source>
        <dbReference type="ARBA" id="ARBA00022679"/>
    </source>
</evidence>
<organism evidence="9 10">
    <name type="scientific">Senna tora</name>
    <dbReference type="NCBI Taxonomy" id="362788"/>
    <lineage>
        <taxon>Eukaryota</taxon>
        <taxon>Viridiplantae</taxon>
        <taxon>Streptophyta</taxon>
        <taxon>Embryophyta</taxon>
        <taxon>Tracheophyta</taxon>
        <taxon>Spermatophyta</taxon>
        <taxon>Magnoliopsida</taxon>
        <taxon>eudicotyledons</taxon>
        <taxon>Gunneridae</taxon>
        <taxon>Pentapetalae</taxon>
        <taxon>rosids</taxon>
        <taxon>fabids</taxon>
        <taxon>Fabales</taxon>
        <taxon>Fabaceae</taxon>
        <taxon>Caesalpinioideae</taxon>
        <taxon>Cassia clade</taxon>
        <taxon>Senna</taxon>
    </lineage>
</organism>
<keyword evidence="6" id="KW-0695">RNA-directed DNA polymerase</keyword>
<keyword evidence="4" id="KW-0255">Endonuclease</keyword>
<keyword evidence="2" id="KW-0548">Nucleotidyltransferase</keyword>
<evidence type="ECO:0000256" key="3">
    <source>
        <dbReference type="ARBA" id="ARBA00022722"/>
    </source>
</evidence>
<reference evidence="9" key="1">
    <citation type="submission" date="2020-09" db="EMBL/GenBank/DDBJ databases">
        <title>Genome-Enabled Discovery of Anthraquinone Biosynthesis in Senna tora.</title>
        <authorList>
            <person name="Kang S.-H."/>
            <person name="Pandey R.P."/>
            <person name="Lee C.-M."/>
            <person name="Sim J.-S."/>
            <person name="Jeong J.-T."/>
            <person name="Choi B.-S."/>
            <person name="Jung M."/>
            <person name="Ginzburg D."/>
            <person name="Zhao K."/>
            <person name="Won S.Y."/>
            <person name="Oh T.-J."/>
            <person name="Yu Y."/>
            <person name="Kim N.-H."/>
            <person name="Lee O.R."/>
            <person name="Lee T.-H."/>
            <person name="Bashyal P."/>
            <person name="Kim T.-S."/>
            <person name="Lee W.-H."/>
            <person name="Kawkins C."/>
            <person name="Kim C.-K."/>
            <person name="Kim J.S."/>
            <person name="Ahn B.O."/>
            <person name="Rhee S.Y."/>
            <person name="Sohng J.K."/>
        </authorList>
    </citation>
    <scope>NUCLEOTIDE SEQUENCE</scope>
    <source>
        <tissue evidence="9">Leaf</tissue>
    </source>
</reference>
<dbReference type="AlphaFoldDB" id="A0A834WRE7"/>
<evidence type="ECO:0000256" key="5">
    <source>
        <dbReference type="ARBA" id="ARBA00022801"/>
    </source>
</evidence>
<evidence type="ECO:0000313" key="10">
    <source>
        <dbReference type="Proteomes" id="UP000634136"/>
    </source>
</evidence>
<keyword evidence="3" id="KW-0540">Nuclease</keyword>